<dbReference type="AlphaFoldDB" id="A0A835HW92"/>
<proteinExistence type="predicted"/>
<organism evidence="1 2">
    <name type="scientific">Coptis chinensis</name>
    <dbReference type="NCBI Taxonomy" id="261450"/>
    <lineage>
        <taxon>Eukaryota</taxon>
        <taxon>Viridiplantae</taxon>
        <taxon>Streptophyta</taxon>
        <taxon>Embryophyta</taxon>
        <taxon>Tracheophyta</taxon>
        <taxon>Spermatophyta</taxon>
        <taxon>Magnoliopsida</taxon>
        <taxon>Ranunculales</taxon>
        <taxon>Ranunculaceae</taxon>
        <taxon>Coptidoideae</taxon>
        <taxon>Coptis</taxon>
    </lineage>
</organism>
<comment type="caution">
    <text evidence="1">The sequence shown here is derived from an EMBL/GenBank/DDBJ whole genome shotgun (WGS) entry which is preliminary data.</text>
</comment>
<keyword evidence="2" id="KW-1185">Reference proteome</keyword>
<dbReference type="OrthoDB" id="75169at2759"/>
<dbReference type="GO" id="GO:0003676">
    <property type="term" value="F:nucleic acid binding"/>
    <property type="evidence" value="ECO:0007669"/>
    <property type="project" value="InterPro"/>
</dbReference>
<dbReference type="Proteomes" id="UP000631114">
    <property type="component" value="Unassembled WGS sequence"/>
</dbReference>
<gene>
    <name evidence="1" type="ORF">IFM89_017571</name>
</gene>
<dbReference type="InterPro" id="IPR039629">
    <property type="entry name" value="R3HDM4"/>
</dbReference>
<dbReference type="PANTHER" id="PTHR32019:SF2">
    <property type="entry name" value="R3H DOMAIN-CONTAINING PROTEIN 4"/>
    <property type="match status" value="1"/>
</dbReference>
<reference evidence="1 2" key="1">
    <citation type="submission" date="2020-10" db="EMBL/GenBank/DDBJ databases">
        <title>The Coptis chinensis genome and diversification of protoberbering-type alkaloids.</title>
        <authorList>
            <person name="Wang B."/>
            <person name="Shu S."/>
            <person name="Song C."/>
            <person name="Liu Y."/>
        </authorList>
    </citation>
    <scope>NUCLEOTIDE SEQUENCE [LARGE SCALE GENOMIC DNA]</scope>
    <source>
        <strain evidence="1">HL-2020</strain>
        <tissue evidence="1">Leaf</tissue>
    </source>
</reference>
<evidence type="ECO:0000313" key="1">
    <source>
        <dbReference type="EMBL" id="KAF9605552.1"/>
    </source>
</evidence>
<dbReference type="SUPFAM" id="SSF82708">
    <property type="entry name" value="R3H domain"/>
    <property type="match status" value="1"/>
</dbReference>
<sequence length="105" mass="12067">MFNFRVLIISGAKWFQKTSTLECLRTFVKGTGEGDMLVVHVQDPFRRLLLHGVCEFYDLVSVTVTKSKDGKMSKMTRIKKKKSGSMEVPNISLSYFLKMLKEGLW</sequence>
<dbReference type="PANTHER" id="PTHR32019">
    <property type="entry name" value="R3H DOMAIN-CONTAINING PROTEIN 4"/>
    <property type="match status" value="1"/>
</dbReference>
<accession>A0A835HW92</accession>
<protein>
    <submittedName>
        <fullName evidence="1">Uncharacterized protein</fullName>
    </submittedName>
</protein>
<dbReference type="InterPro" id="IPR036867">
    <property type="entry name" value="R3H_dom_sf"/>
</dbReference>
<dbReference type="EMBL" id="JADFTS010000005">
    <property type="protein sequence ID" value="KAF9605552.1"/>
    <property type="molecule type" value="Genomic_DNA"/>
</dbReference>
<name>A0A835HW92_9MAGN</name>
<evidence type="ECO:0000313" key="2">
    <source>
        <dbReference type="Proteomes" id="UP000631114"/>
    </source>
</evidence>